<gene>
    <name evidence="2" type="ORF">DIZ78_00475</name>
</gene>
<evidence type="ECO:0000256" key="1">
    <source>
        <dbReference type="SAM" id="Phobius"/>
    </source>
</evidence>
<dbReference type="Proteomes" id="UP000254771">
    <property type="component" value="Unassembled WGS sequence"/>
</dbReference>
<feature type="transmembrane region" description="Helical" evidence="1">
    <location>
        <begin position="44"/>
        <end position="62"/>
    </location>
</feature>
<keyword evidence="1" id="KW-0472">Membrane</keyword>
<protein>
    <submittedName>
        <fullName evidence="2">Uncharacterized protein</fullName>
    </submittedName>
</protein>
<feature type="transmembrane region" description="Helical" evidence="1">
    <location>
        <begin position="20"/>
        <end position="38"/>
    </location>
</feature>
<organism evidence="2 3">
    <name type="scientific">endosymbiont of Escarpia spicata</name>
    <dbReference type="NCBI Taxonomy" id="2200908"/>
    <lineage>
        <taxon>Bacteria</taxon>
        <taxon>Pseudomonadati</taxon>
        <taxon>Pseudomonadota</taxon>
        <taxon>Gammaproteobacteria</taxon>
        <taxon>sulfur-oxidizing symbionts</taxon>
    </lineage>
</organism>
<feature type="transmembrane region" description="Helical" evidence="1">
    <location>
        <begin position="86"/>
        <end position="105"/>
    </location>
</feature>
<comment type="caution">
    <text evidence="2">The sequence shown here is derived from an EMBL/GenBank/DDBJ whole genome shotgun (WGS) entry which is preliminary data.</text>
</comment>
<sequence>MLFEIDESVRKRAKNPHDIFMLNLAGIHLLAAPASFVFMGKPGLLIPLSVSLLIIVFFWIRASRAEKQDPWFVAAHWRLAASRTKILLVGYVITGAIIGLTTMATSGDSKGAIMADAFFRVAIVPALLTVMVCFVLESSGIFMAAKAELPNGLVKRFPPPDDVVVKADPTSL</sequence>
<name>A0A370DUC5_9GAMM</name>
<keyword evidence="1" id="KW-0812">Transmembrane</keyword>
<keyword evidence="3" id="KW-1185">Reference proteome</keyword>
<keyword evidence="1" id="KW-1133">Transmembrane helix</keyword>
<reference evidence="2 3" key="1">
    <citation type="journal article" date="2018" name="ISME J.">
        <title>Endosymbiont genomes yield clues of tubeworm success.</title>
        <authorList>
            <person name="Li Y."/>
            <person name="Liles M.R."/>
            <person name="Halanych K.M."/>
        </authorList>
    </citation>
    <scope>NUCLEOTIDE SEQUENCE [LARGE SCALE GENOMIC DNA]</scope>
    <source>
        <strain evidence="2">A1462</strain>
    </source>
</reference>
<feature type="transmembrane region" description="Helical" evidence="1">
    <location>
        <begin position="117"/>
        <end position="136"/>
    </location>
</feature>
<accession>A0A370DUC5</accession>
<evidence type="ECO:0000313" key="2">
    <source>
        <dbReference type="EMBL" id="RDH88446.1"/>
    </source>
</evidence>
<dbReference type="AlphaFoldDB" id="A0A370DUC5"/>
<evidence type="ECO:0000313" key="3">
    <source>
        <dbReference type="Proteomes" id="UP000254771"/>
    </source>
</evidence>
<dbReference type="EMBL" id="QFXE01000001">
    <property type="protein sequence ID" value="RDH88446.1"/>
    <property type="molecule type" value="Genomic_DNA"/>
</dbReference>
<proteinExistence type="predicted"/>